<dbReference type="InterPro" id="IPR046849">
    <property type="entry name" value="E2_motif"/>
</dbReference>
<evidence type="ECO:0000313" key="4">
    <source>
        <dbReference type="EMBL" id="OWM86100.1"/>
    </source>
</evidence>
<dbReference type="InterPro" id="IPR011990">
    <property type="entry name" value="TPR-like_helical_dom_sf"/>
</dbReference>
<dbReference type="AlphaFoldDB" id="A0A218XMS9"/>
<comment type="caution">
    <text evidence="4">The sequence shown here is derived from an EMBL/GenBank/DDBJ whole genome shotgun (WGS) entry which is preliminary data.</text>
</comment>
<dbReference type="InterPro" id="IPR046848">
    <property type="entry name" value="E_motif"/>
</dbReference>
<name>A0A218XMS9_PUNGR</name>
<dbReference type="Pfam" id="PF14432">
    <property type="entry name" value="DYW_deaminase"/>
    <property type="match status" value="1"/>
</dbReference>
<dbReference type="Pfam" id="PF20431">
    <property type="entry name" value="E_motif"/>
    <property type="match status" value="1"/>
</dbReference>
<dbReference type="InterPro" id="IPR032867">
    <property type="entry name" value="DYW_dom"/>
</dbReference>
<dbReference type="Gene3D" id="1.25.40.10">
    <property type="entry name" value="Tetratricopeptide repeat domain"/>
    <property type="match status" value="2"/>
</dbReference>
<dbReference type="EMBL" id="MTKT01001090">
    <property type="protein sequence ID" value="OWM86100.1"/>
    <property type="molecule type" value="Genomic_DNA"/>
</dbReference>
<reference evidence="5" key="1">
    <citation type="journal article" date="2017" name="Plant J.">
        <title>The pomegranate (Punica granatum L.) genome and the genomics of punicalagin biosynthesis.</title>
        <authorList>
            <person name="Qin G."/>
            <person name="Xu C."/>
            <person name="Ming R."/>
            <person name="Tang H."/>
            <person name="Guyot R."/>
            <person name="Kramer E.M."/>
            <person name="Hu Y."/>
            <person name="Yi X."/>
            <person name="Qi Y."/>
            <person name="Xu X."/>
            <person name="Gao Z."/>
            <person name="Pan H."/>
            <person name="Jian J."/>
            <person name="Tian Y."/>
            <person name="Yue Z."/>
            <person name="Xu Y."/>
        </authorList>
    </citation>
    <scope>NUCLEOTIDE SEQUENCE [LARGE SCALE GENOMIC DNA]</scope>
    <source>
        <strain evidence="5">cv. Dabenzi</strain>
    </source>
</reference>
<organism evidence="4 5">
    <name type="scientific">Punica granatum</name>
    <name type="common">Pomegranate</name>
    <dbReference type="NCBI Taxonomy" id="22663"/>
    <lineage>
        <taxon>Eukaryota</taxon>
        <taxon>Viridiplantae</taxon>
        <taxon>Streptophyta</taxon>
        <taxon>Embryophyta</taxon>
        <taxon>Tracheophyta</taxon>
        <taxon>Spermatophyta</taxon>
        <taxon>Magnoliopsida</taxon>
        <taxon>eudicotyledons</taxon>
        <taxon>Gunneridae</taxon>
        <taxon>Pentapetalae</taxon>
        <taxon>rosids</taxon>
        <taxon>malvids</taxon>
        <taxon>Myrtales</taxon>
        <taxon>Lythraceae</taxon>
        <taxon>Punica</taxon>
    </lineage>
</organism>
<evidence type="ECO:0000256" key="2">
    <source>
        <dbReference type="ARBA" id="ARBA00022737"/>
    </source>
</evidence>
<gene>
    <name evidence="4" type="ORF">CDL15_Pgr010924</name>
</gene>
<accession>A0A218XMS9</accession>
<dbReference type="GO" id="GO:0003723">
    <property type="term" value="F:RNA binding"/>
    <property type="evidence" value="ECO:0007669"/>
    <property type="project" value="InterPro"/>
</dbReference>
<sequence>MSTAETILRALQGCNSLSWLQRIHARVLVTGLHAHPAVSGELLRFCAVSASGSLPYAQLLFSRLPDPQTHHWNSIIRGFSQSPDSESPLIALLYYNDMVRARASAGSLPDAFTFSFALKACGRIRARSKCEEVHGAVVRRGCVTHVVVCTNLIGVHGRGDEAEMFFRQMLSAGIQPDSITFLGLLCGCSHQGLVHEGIEYFHMMTSSFSLSPGIKHYGCMVDLYGRAGKLEKALEFIRCSPSRDDPVLWRTLLSSCKIHKNVKMGEIAMKNLVQLGTCNAGDCILLATIYAESKNERGVARMRSLIKSRDIRTSPGWSWIEINDQVHRFVADDLSHPDCREIYYKLEEVIDRAASVGYMNFETKEGNSETVFFEDYAVSGTTHSEKLAIAFGLARTPEGTSLRIVKNLRICRDCHSFMKSVSLAFGRVLVVRDRVRFHHFEGGVCSCKDYW</sequence>
<dbReference type="InterPro" id="IPR046960">
    <property type="entry name" value="PPR_At4g14850-like_plant"/>
</dbReference>
<comment type="similarity">
    <text evidence="1">Belongs to the PPR family. PCMP-H subfamily.</text>
</comment>
<protein>
    <recommendedName>
        <fullName evidence="3">DYW domain-containing protein</fullName>
    </recommendedName>
</protein>
<evidence type="ECO:0000256" key="1">
    <source>
        <dbReference type="ARBA" id="ARBA00006643"/>
    </source>
</evidence>
<dbReference type="Proteomes" id="UP000197138">
    <property type="component" value="Unassembled WGS sequence"/>
</dbReference>
<evidence type="ECO:0000313" key="5">
    <source>
        <dbReference type="Proteomes" id="UP000197138"/>
    </source>
</evidence>
<dbReference type="FunFam" id="1.25.40.10:FF:000158">
    <property type="entry name" value="pentatricopeptide repeat-containing protein At2g33680"/>
    <property type="match status" value="1"/>
</dbReference>
<dbReference type="GO" id="GO:0099402">
    <property type="term" value="P:plant organ development"/>
    <property type="evidence" value="ECO:0007669"/>
    <property type="project" value="UniProtKB-ARBA"/>
</dbReference>
<dbReference type="PANTHER" id="PTHR47926">
    <property type="entry name" value="PENTATRICOPEPTIDE REPEAT-CONTAINING PROTEIN"/>
    <property type="match status" value="1"/>
</dbReference>
<keyword evidence="2" id="KW-0677">Repeat</keyword>
<dbReference type="NCBIfam" id="TIGR00756">
    <property type="entry name" value="PPR"/>
    <property type="match status" value="1"/>
</dbReference>
<dbReference type="GO" id="GO:0008270">
    <property type="term" value="F:zinc ion binding"/>
    <property type="evidence" value="ECO:0007669"/>
    <property type="project" value="InterPro"/>
</dbReference>
<dbReference type="Pfam" id="PF01535">
    <property type="entry name" value="PPR"/>
    <property type="match status" value="3"/>
</dbReference>
<evidence type="ECO:0000259" key="3">
    <source>
        <dbReference type="Pfam" id="PF14432"/>
    </source>
</evidence>
<feature type="domain" description="DYW" evidence="3">
    <location>
        <begin position="382"/>
        <end position="451"/>
    </location>
</feature>
<proteinExistence type="inferred from homology"/>
<dbReference type="InterPro" id="IPR002885">
    <property type="entry name" value="PPR_rpt"/>
</dbReference>
<dbReference type="GO" id="GO:0009451">
    <property type="term" value="P:RNA modification"/>
    <property type="evidence" value="ECO:0007669"/>
    <property type="project" value="InterPro"/>
</dbReference>
<dbReference type="Pfam" id="PF20430">
    <property type="entry name" value="Eplus_motif"/>
    <property type="match status" value="1"/>
</dbReference>